<sequence length="203" mass="23436">METSLSMSISEEEDEVLENIEDNIPTEKIPEPITLTELQFSTIVPTDPAFYANKRLSAELINEALKLESQDLSIIDFLSSSGRKFNPKVKKSLLPNGTTKDRKWLVYSRHSDAVFFLHCLIFALPSERTIWGTTGYRGWTDHRRDRDIELPEKSKIHISSQIGRLQWISKKRVDTDLTELNDKLVSHHREVLSVVIDCCRYMT</sequence>
<dbReference type="AlphaFoldDB" id="A0A1B6D000"/>
<reference evidence="1" key="1">
    <citation type="submission" date="2015-12" db="EMBL/GenBank/DDBJ databases">
        <title>De novo transcriptome assembly of four potential Pierce s Disease insect vectors from Arizona vineyards.</title>
        <authorList>
            <person name="Tassone E.E."/>
        </authorList>
    </citation>
    <scope>NUCLEOTIDE SEQUENCE</scope>
</reference>
<evidence type="ECO:0000313" key="1">
    <source>
        <dbReference type="EMBL" id="JAS18925.1"/>
    </source>
</evidence>
<proteinExistence type="predicted"/>
<protein>
    <submittedName>
        <fullName evidence="1">Uncharacterized protein</fullName>
    </submittedName>
</protein>
<name>A0A1B6D000_9HEMI</name>
<gene>
    <name evidence="1" type="ORF">g.1902</name>
</gene>
<dbReference type="EMBL" id="GEDC01018373">
    <property type="protein sequence ID" value="JAS18925.1"/>
    <property type="molecule type" value="Transcribed_RNA"/>
</dbReference>
<feature type="non-terminal residue" evidence="1">
    <location>
        <position position="203"/>
    </location>
</feature>
<organism evidence="1">
    <name type="scientific">Clastoptera arizonana</name>
    <name type="common">Arizona spittle bug</name>
    <dbReference type="NCBI Taxonomy" id="38151"/>
    <lineage>
        <taxon>Eukaryota</taxon>
        <taxon>Metazoa</taxon>
        <taxon>Ecdysozoa</taxon>
        <taxon>Arthropoda</taxon>
        <taxon>Hexapoda</taxon>
        <taxon>Insecta</taxon>
        <taxon>Pterygota</taxon>
        <taxon>Neoptera</taxon>
        <taxon>Paraneoptera</taxon>
        <taxon>Hemiptera</taxon>
        <taxon>Auchenorrhyncha</taxon>
        <taxon>Cercopoidea</taxon>
        <taxon>Clastopteridae</taxon>
        <taxon>Clastoptera</taxon>
    </lineage>
</organism>
<accession>A0A1B6D000</accession>